<evidence type="ECO:0000256" key="1">
    <source>
        <dbReference type="SAM" id="MobiDB-lite"/>
    </source>
</evidence>
<reference evidence="3" key="1">
    <citation type="journal article" date="2020" name="Stud. Mycol.">
        <title>101 Dothideomycetes genomes: a test case for predicting lifestyles and emergence of pathogens.</title>
        <authorList>
            <person name="Haridas S."/>
            <person name="Albert R."/>
            <person name="Binder M."/>
            <person name="Bloem J."/>
            <person name="Labutti K."/>
            <person name="Salamov A."/>
            <person name="Andreopoulos B."/>
            <person name="Baker S."/>
            <person name="Barry K."/>
            <person name="Bills G."/>
            <person name="Bluhm B."/>
            <person name="Cannon C."/>
            <person name="Castanera R."/>
            <person name="Culley D."/>
            <person name="Daum C."/>
            <person name="Ezra D."/>
            <person name="Gonzalez J."/>
            <person name="Henrissat B."/>
            <person name="Kuo A."/>
            <person name="Liang C."/>
            <person name="Lipzen A."/>
            <person name="Lutzoni F."/>
            <person name="Magnuson J."/>
            <person name="Mondo S."/>
            <person name="Nolan M."/>
            <person name="Ohm R."/>
            <person name="Pangilinan J."/>
            <person name="Park H.-J."/>
            <person name="Ramirez L."/>
            <person name="Alfaro M."/>
            <person name="Sun H."/>
            <person name="Tritt A."/>
            <person name="Yoshinaga Y."/>
            <person name="Zwiers L.-H."/>
            <person name="Turgeon B."/>
            <person name="Goodwin S."/>
            <person name="Spatafora J."/>
            <person name="Crous P."/>
            <person name="Grigoriev I."/>
        </authorList>
    </citation>
    <scope>NUCLEOTIDE SEQUENCE</scope>
    <source>
        <strain evidence="3">CBS 122367</strain>
    </source>
</reference>
<evidence type="ECO:0000313" key="3">
    <source>
        <dbReference type="EMBL" id="KAF2676870.1"/>
    </source>
</evidence>
<accession>A0A6G1IFQ6</accession>
<keyword evidence="4" id="KW-1185">Reference proteome</keyword>
<name>A0A6G1IFQ6_9PLEO</name>
<evidence type="ECO:0000256" key="2">
    <source>
        <dbReference type="SAM" id="Phobius"/>
    </source>
</evidence>
<sequence length="316" mass="34694">MSTTFTTLPTQRTETATALRATTSTPAKMPTPDGLTLKFILAFEIVLPCALAFVILMALVHCALKRRKKNMEGERRKEAARQVATLPVPQSQQQLQHAPTHSGSAPPHRPYHEPQNLPVPPPNRNHKRSNSLALPPTPLHSNTVACHPASLRPGVAPPDDAGEARAYPVTRHARRPSFHRASSLAPGFALSLQRNMHMRRSMSLDQAQNHPHSSPHTAAPVNSLTANQHLAPPPIPKMNPKRMLRAASSGPVGGMKALPPLPKLDTRMRRNDGQRSGGWRRMTVGHGDMDEVVDIMGIKNPVQVWDPVERRTIYCG</sequence>
<feature type="compositionally biased region" description="Polar residues" evidence="1">
    <location>
        <begin position="88"/>
        <end position="103"/>
    </location>
</feature>
<feature type="region of interest" description="Disordered" evidence="1">
    <location>
        <begin position="226"/>
        <end position="283"/>
    </location>
</feature>
<evidence type="ECO:0000313" key="4">
    <source>
        <dbReference type="Proteomes" id="UP000799291"/>
    </source>
</evidence>
<dbReference type="Proteomes" id="UP000799291">
    <property type="component" value="Unassembled WGS sequence"/>
</dbReference>
<keyword evidence="2" id="KW-0472">Membrane</keyword>
<keyword evidence="2" id="KW-0812">Transmembrane</keyword>
<organism evidence="3 4">
    <name type="scientific">Lentithecium fluviatile CBS 122367</name>
    <dbReference type="NCBI Taxonomy" id="1168545"/>
    <lineage>
        <taxon>Eukaryota</taxon>
        <taxon>Fungi</taxon>
        <taxon>Dikarya</taxon>
        <taxon>Ascomycota</taxon>
        <taxon>Pezizomycotina</taxon>
        <taxon>Dothideomycetes</taxon>
        <taxon>Pleosporomycetidae</taxon>
        <taxon>Pleosporales</taxon>
        <taxon>Massarineae</taxon>
        <taxon>Lentitheciaceae</taxon>
        <taxon>Lentithecium</taxon>
    </lineage>
</organism>
<keyword evidence="2" id="KW-1133">Transmembrane helix</keyword>
<dbReference type="EMBL" id="MU005628">
    <property type="protein sequence ID" value="KAF2676870.1"/>
    <property type="molecule type" value="Genomic_DNA"/>
</dbReference>
<gene>
    <name evidence="3" type="ORF">K458DRAFT_410073</name>
</gene>
<dbReference type="AlphaFoldDB" id="A0A6G1IFQ6"/>
<protein>
    <submittedName>
        <fullName evidence="3">Uncharacterized protein</fullName>
    </submittedName>
</protein>
<feature type="region of interest" description="Disordered" evidence="1">
    <location>
        <begin position="68"/>
        <end position="163"/>
    </location>
</feature>
<proteinExistence type="predicted"/>
<feature type="compositionally biased region" description="Basic and acidic residues" evidence="1">
    <location>
        <begin position="70"/>
        <end position="80"/>
    </location>
</feature>
<feature type="compositionally biased region" description="Basic and acidic residues" evidence="1">
    <location>
        <begin position="264"/>
        <end position="273"/>
    </location>
</feature>
<feature type="transmembrane region" description="Helical" evidence="2">
    <location>
        <begin position="39"/>
        <end position="64"/>
    </location>
</feature>